<dbReference type="AlphaFoldDB" id="A0A427A3G5"/>
<evidence type="ECO:0000259" key="6">
    <source>
        <dbReference type="Pfam" id="PF17814"/>
    </source>
</evidence>
<keyword evidence="5" id="KW-0812">Transmembrane</keyword>
<keyword evidence="5" id="KW-1133">Transmembrane helix</keyword>
<dbReference type="EMBL" id="AMZH03003926">
    <property type="protein sequence ID" value="RRT70718.1"/>
    <property type="molecule type" value="Genomic_DNA"/>
</dbReference>
<dbReference type="InterPro" id="IPR045184">
    <property type="entry name" value="SMU1"/>
</dbReference>
<evidence type="ECO:0000256" key="2">
    <source>
        <dbReference type="ARBA" id="ARBA00022574"/>
    </source>
</evidence>
<dbReference type="Pfam" id="PF17814">
    <property type="entry name" value="LisH_TPL"/>
    <property type="match status" value="1"/>
</dbReference>
<protein>
    <recommendedName>
        <fullName evidence="6">TPL/SMU1 LisH-like dimerisation domain-containing protein</fullName>
    </recommendedName>
</protein>
<gene>
    <name evidence="7" type="ORF">B296_00001950</name>
</gene>
<dbReference type="PANTHER" id="PTHR22848">
    <property type="entry name" value="WD40 REPEAT PROTEIN"/>
    <property type="match status" value="1"/>
</dbReference>
<keyword evidence="2" id="KW-0853">WD repeat</keyword>
<dbReference type="GO" id="GO:0000398">
    <property type="term" value="P:mRNA splicing, via spliceosome"/>
    <property type="evidence" value="ECO:0007669"/>
    <property type="project" value="InterPro"/>
</dbReference>
<feature type="transmembrane region" description="Helical" evidence="5">
    <location>
        <begin position="72"/>
        <end position="92"/>
    </location>
</feature>
<proteinExistence type="predicted"/>
<dbReference type="InterPro" id="IPR006594">
    <property type="entry name" value="LisH"/>
</dbReference>
<evidence type="ECO:0000256" key="4">
    <source>
        <dbReference type="ARBA" id="ARBA00023242"/>
    </source>
</evidence>
<dbReference type="Proteomes" id="UP000287651">
    <property type="component" value="Unassembled WGS sequence"/>
</dbReference>
<feature type="non-terminal residue" evidence="7">
    <location>
        <position position="1"/>
    </location>
</feature>
<keyword evidence="3" id="KW-0677">Repeat</keyword>
<evidence type="ECO:0000313" key="8">
    <source>
        <dbReference type="Proteomes" id="UP000287651"/>
    </source>
</evidence>
<evidence type="ECO:0000256" key="3">
    <source>
        <dbReference type="ARBA" id="ARBA00022737"/>
    </source>
</evidence>
<sequence length="95" mass="10944">SVIKIVLQFCKENSLHQTFQTLQSECQVSLNTVDSLETFVADINSGRWDAILPQVAQLKLPRKKLEDLYEQVCVLKSLCVFFLLILLIFFFLSSF</sequence>
<organism evidence="7 8">
    <name type="scientific">Ensete ventricosum</name>
    <name type="common">Abyssinian banana</name>
    <name type="synonym">Musa ensete</name>
    <dbReference type="NCBI Taxonomy" id="4639"/>
    <lineage>
        <taxon>Eukaryota</taxon>
        <taxon>Viridiplantae</taxon>
        <taxon>Streptophyta</taxon>
        <taxon>Embryophyta</taxon>
        <taxon>Tracheophyta</taxon>
        <taxon>Spermatophyta</taxon>
        <taxon>Magnoliopsida</taxon>
        <taxon>Liliopsida</taxon>
        <taxon>Zingiberales</taxon>
        <taxon>Musaceae</taxon>
        <taxon>Ensete</taxon>
    </lineage>
</organism>
<keyword evidence="5" id="KW-0472">Membrane</keyword>
<comment type="caution">
    <text evidence="7">The sequence shown here is derived from an EMBL/GenBank/DDBJ whole genome shotgun (WGS) entry which is preliminary data.</text>
</comment>
<feature type="domain" description="TPL/SMU1 LisH-like dimerisation" evidence="6">
    <location>
        <begin position="2"/>
        <end position="28"/>
    </location>
</feature>
<evidence type="ECO:0000256" key="5">
    <source>
        <dbReference type="SAM" id="Phobius"/>
    </source>
</evidence>
<dbReference type="GO" id="GO:0005634">
    <property type="term" value="C:nucleus"/>
    <property type="evidence" value="ECO:0007669"/>
    <property type="project" value="UniProtKB-SubCell"/>
</dbReference>
<accession>A0A427A3G5</accession>
<reference evidence="7 8" key="1">
    <citation type="journal article" date="2014" name="Agronomy (Basel)">
        <title>A Draft Genome Sequence for Ensete ventricosum, the Drought-Tolerant Tree Against Hunger.</title>
        <authorList>
            <person name="Harrison J."/>
            <person name="Moore K.A."/>
            <person name="Paszkiewicz K."/>
            <person name="Jones T."/>
            <person name="Grant M."/>
            <person name="Ambacheew D."/>
            <person name="Muzemil S."/>
            <person name="Studholme D.J."/>
        </authorList>
    </citation>
    <scope>NUCLEOTIDE SEQUENCE [LARGE SCALE GENOMIC DNA]</scope>
</reference>
<dbReference type="PROSITE" id="PS50896">
    <property type="entry name" value="LISH"/>
    <property type="match status" value="1"/>
</dbReference>
<evidence type="ECO:0000313" key="7">
    <source>
        <dbReference type="EMBL" id="RRT70718.1"/>
    </source>
</evidence>
<dbReference type="InterPro" id="IPR054532">
    <property type="entry name" value="TPL_SMU1_LisH-like"/>
</dbReference>
<name>A0A427A3G5_ENSVE</name>
<keyword evidence="4" id="KW-0539">Nucleus</keyword>
<comment type="subcellular location">
    <subcellularLocation>
        <location evidence="1">Nucleus</location>
    </subcellularLocation>
</comment>
<evidence type="ECO:0000256" key="1">
    <source>
        <dbReference type="ARBA" id="ARBA00004123"/>
    </source>
</evidence>